<protein>
    <submittedName>
        <fullName evidence="10">Programmed cell death protein 10</fullName>
    </submittedName>
</protein>
<dbReference type="InterPro" id="IPR048288">
    <property type="entry name" value="PDCD10_N"/>
</dbReference>
<reference evidence="10" key="1">
    <citation type="submission" date="2016-06" db="UniProtKB">
        <authorList>
            <consortium name="WormBaseParasite"/>
        </authorList>
    </citation>
    <scope>IDENTIFICATION</scope>
</reference>
<reference evidence="8 9" key="2">
    <citation type="submission" date="2018-11" db="EMBL/GenBank/DDBJ databases">
        <authorList>
            <consortium name="Pathogen Informatics"/>
        </authorList>
    </citation>
    <scope>NUCLEOTIDE SEQUENCE [LARGE SCALE GENOMIC DNA]</scope>
</reference>
<evidence type="ECO:0000256" key="3">
    <source>
        <dbReference type="ARBA" id="ARBA00009181"/>
    </source>
</evidence>
<dbReference type="Proteomes" id="UP000270296">
    <property type="component" value="Unassembled WGS sequence"/>
</dbReference>
<dbReference type="EMBL" id="UZAM01013168">
    <property type="protein sequence ID" value="VDP26000.1"/>
    <property type="molecule type" value="Genomic_DNA"/>
</dbReference>
<keyword evidence="5" id="KW-0963">Cytoplasm</keyword>
<name>A0A183J1P0_9BILA</name>
<evidence type="ECO:0000313" key="9">
    <source>
        <dbReference type="Proteomes" id="UP000270296"/>
    </source>
</evidence>
<dbReference type="PANTHER" id="PTHR13250">
    <property type="entry name" value="TF-1 CELL APOPTOSIS RELATED PROTEIN-15"/>
    <property type="match status" value="1"/>
</dbReference>
<dbReference type="InterPro" id="IPR053750">
    <property type="entry name" value="PDCD10_Homolog"/>
</dbReference>
<keyword evidence="6" id="KW-0472">Membrane</keyword>
<dbReference type="InterPro" id="IPR009652">
    <property type="entry name" value="PDCD10"/>
</dbReference>
<dbReference type="OrthoDB" id="6017654at2759"/>
<evidence type="ECO:0000256" key="2">
    <source>
        <dbReference type="ARBA" id="ARBA00004496"/>
    </source>
</evidence>
<dbReference type="Gene3D" id="1.20.120.1950">
    <property type="match status" value="1"/>
</dbReference>
<dbReference type="GO" id="GO:0005886">
    <property type="term" value="C:plasma membrane"/>
    <property type="evidence" value="ECO:0007669"/>
    <property type="project" value="UniProtKB-SubCell"/>
</dbReference>
<dbReference type="GO" id="GO:1903358">
    <property type="term" value="P:regulation of Golgi organization"/>
    <property type="evidence" value="ECO:0007669"/>
    <property type="project" value="TreeGrafter"/>
</dbReference>
<evidence type="ECO:0000259" key="7">
    <source>
        <dbReference type="Pfam" id="PF20929"/>
    </source>
</evidence>
<feature type="domain" description="Programmed cell death protein 10 dimerisation" evidence="7">
    <location>
        <begin position="9"/>
        <end position="65"/>
    </location>
</feature>
<gene>
    <name evidence="8" type="ORF">SBAD_LOCUS9788</name>
</gene>
<evidence type="ECO:0000256" key="5">
    <source>
        <dbReference type="ARBA" id="ARBA00022490"/>
    </source>
</evidence>
<dbReference type="GO" id="GO:0005737">
    <property type="term" value="C:cytoplasm"/>
    <property type="evidence" value="ECO:0007669"/>
    <property type="project" value="UniProtKB-SubCell"/>
</dbReference>
<evidence type="ECO:0000256" key="1">
    <source>
        <dbReference type="ARBA" id="ARBA00004202"/>
    </source>
</evidence>
<evidence type="ECO:0000313" key="8">
    <source>
        <dbReference type="EMBL" id="VDP26000.1"/>
    </source>
</evidence>
<keyword evidence="9" id="KW-1185">Reference proteome</keyword>
<proteinExistence type="inferred from homology"/>
<dbReference type="PANTHER" id="PTHR13250:SF1">
    <property type="entry name" value="PROGRAMMED CELL DEATH PROTEIN 10"/>
    <property type="match status" value="1"/>
</dbReference>
<sequence length="207" mass="23685">MSSSSAEEAYLAHVTYDLILSPAISKLEAKNRLSVSKLRSALLQAEQEHCGFALELVRFIRSRSELDIDLQEVFLRLHKHAPNDDLQLNRAQPLLAALSDCAIMLRLILSRIPDEIGDRRKFLDTIKEIASSIKRLLDATNSLIMALPEDNPVEARKRDFVKYSKRFSNTLKDFFRGERDTVVFKSANQLIYQTMLIIKVVREKVVL</sequence>
<evidence type="ECO:0000256" key="6">
    <source>
        <dbReference type="ARBA" id="ARBA00023136"/>
    </source>
</evidence>
<dbReference type="Pfam" id="PF20929">
    <property type="entry name" value="PDCD10_N"/>
    <property type="match status" value="1"/>
</dbReference>
<evidence type="ECO:0000313" key="10">
    <source>
        <dbReference type="WBParaSite" id="SBAD_0001013801-mRNA-1"/>
    </source>
</evidence>
<dbReference type="WBParaSite" id="SBAD_0001013801-mRNA-1">
    <property type="protein sequence ID" value="SBAD_0001013801-mRNA-1"/>
    <property type="gene ID" value="SBAD_0001013801"/>
</dbReference>
<comment type="similarity">
    <text evidence="3">Belongs to the PDCD10 family.</text>
</comment>
<dbReference type="GO" id="GO:0090443">
    <property type="term" value="C:FAR/SIN/STRIPAK complex"/>
    <property type="evidence" value="ECO:0007669"/>
    <property type="project" value="TreeGrafter"/>
</dbReference>
<dbReference type="GO" id="GO:0019901">
    <property type="term" value="F:protein kinase binding"/>
    <property type="evidence" value="ECO:0007669"/>
    <property type="project" value="TreeGrafter"/>
</dbReference>
<dbReference type="AlphaFoldDB" id="A0A183J1P0"/>
<comment type="subcellular location">
    <subcellularLocation>
        <location evidence="1">Cell membrane</location>
        <topology evidence="1">Peripheral membrane protein</topology>
    </subcellularLocation>
    <subcellularLocation>
        <location evidence="2">Cytoplasm</location>
    </subcellularLocation>
</comment>
<accession>A0A183J1P0</accession>
<organism evidence="10">
    <name type="scientific">Soboliphyme baturini</name>
    <dbReference type="NCBI Taxonomy" id="241478"/>
    <lineage>
        <taxon>Eukaryota</taxon>
        <taxon>Metazoa</taxon>
        <taxon>Ecdysozoa</taxon>
        <taxon>Nematoda</taxon>
        <taxon>Enoplea</taxon>
        <taxon>Dorylaimia</taxon>
        <taxon>Dioctophymatida</taxon>
        <taxon>Dioctophymatoidea</taxon>
        <taxon>Soboliphymatidae</taxon>
        <taxon>Soboliphyme</taxon>
    </lineage>
</organism>
<keyword evidence="4" id="KW-1003">Cell membrane</keyword>
<evidence type="ECO:0000256" key="4">
    <source>
        <dbReference type="ARBA" id="ARBA00022475"/>
    </source>
</evidence>
<dbReference type="Pfam" id="PF06840">
    <property type="entry name" value="PDC10_C"/>
    <property type="match status" value="1"/>
</dbReference>